<evidence type="ECO:0000313" key="1">
    <source>
        <dbReference type="EMBL" id="KAH8993962.1"/>
    </source>
</evidence>
<keyword evidence="2" id="KW-1185">Reference proteome</keyword>
<sequence>MQPGIRPTTSTHADSLTVFFIAFGKEVLPLDQITLDRDSPRSGSVTGCGKGSEPCAGTVSTMSHNPAPQASVDLALPSPCPCQITPNVPLLCFRPSSSSPAIYYSPHALGCPMLFTFYHSRASRLLLLCYLLHIADHSSHILVSVFRRLFVISHQIPFDRYAFPVVHRTRLALSLLPLPYYFATC</sequence>
<dbReference type="EMBL" id="JAKELL010000016">
    <property type="protein sequence ID" value="KAH8993962.1"/>
    <property type="molecule type" value="Genomic_DNA"/>
</dbReference>
<protein>
    <submittedName>
        <fullName evidence="1">Uncharacterized protein</fullName>
    </submittedName>
</protein>
<gene>
    <name evidence="1" type="ORF">EDB92DRAFT_345100</name>
</gene>
<evidence type="ECO:0000313" key="2">
    <source>
        <dbReference type="Proteomes" id="UP001201163"/>
    </source>
</evidence>
<dbReference type="AlphaFoldDB" id="A0AAD4QEZ5"/>
<accession>A0AAD4QEZ5</accession>
<name>A0AAD4QEZ5_9AGAM</name>
<organism evidence="1 2">
    <name type="scientific">Lactarius akahatsu</name>
    <dbReference type="NCBI Taxonomy" id="416441"/>
    <lineage>
        <taxon>Eukaryota</taxon>
        <taxon>Fungi</taxon>
        <taxon>Dikarya</taxon>
        <taxon>Basidiomycota</taxon>
        <taxon>Agaricomycotina</taxon>
        <taxon>Agaricomycetes</taxon>
        <taxon>Russulales</taxon>
        <taxon>Russulaceae</taxon>
        <taxon>Lactarius</taxon>
    </lineage>
</organism>
<comment type="caution">
    <text evidence="1">The sequence shown here is derived from an EMBL/GenBank/DDBJ whole genome shotgun (WGS) entry which is preliminary data.</text>
</comment>
<reference evidence="1" key="1">
    <citation type="submission" date="2022-01" db="EMBL/GenBank/DDBJ databases">
        <title>Comparative genomics reveals a dynamic genome evolution in the ectomycorrhizal milk-cap (Lactarius) mushrooms.</title>
        <authorList>
            <consortium name="DOE Joint Genome Institute"/>
            <person name="Lebreton A."/>
            <person name="Tang N."/>
            <person name="Kuo A."/>
            <person name="LaButti K."/>
            <person name="Drula E."/>
            <person name="Barry K."/>
            <person name="Clum A."/>
            <person name="Lipzen A."/>
            <person name="Mousain D."/>
            <person name="Ng V."/>
            <person name="Wang R."/>
            <person name="Wang X."/>
            <person name="Dai Y."/>
            <person name="Henrissat B."/>
            <person name="Grigoriev I.V."/>
            <person name="Guerin-Laguette A."/>
            <person name="Yu F."/>
            <person name="Martin F.M."/>
        </authorList>
    </citation>
    <scope>NUCLEOTIDE SEQUENCE</scope>
    <source>
        <strain evidence="1">QP</strain>
    </source>
</reference>
<proteinExistence type="predicted"/>
<dbReference type="Proteomes" id="UP001201163">
    <property type="component" value="Unassembled WGS sequence"/>
</dbReference>